<protein>
    <submittedName>
        <fullName evidence="2">Uncharacterized protein</fullName>
    </submittedName>
</protein>
<gene>
    <name evidence="2" type="ORF">MENT_LOCUS63118</name>
</gene>
<name>A0A6V7YBX2_MELEN</name>
<evidence type="ECO:0000313" key="2">
    <source>
        <dbReference type="EMBL" id="CAD2209016.1"/>
    </source>
</evidence>
<dbReference type="Proteomes" id="UP000580250">
    <property type="component" value="Unassembled WGS sequence"/>
</dbReference>
<keyword evidence="1" id="KW-0472">Membrane</keyword>
<dbReference type="AlphaFoldDB" id="A0A6V7YBX2"/>
<reference evidence="2 3" key="1">
    <citation type="submission" date="2020-08" db="EMBL/GenBank/DDBJ databases">
        <authorList>
            <person name="Koutsovoulos G."/>
            <person name="Danchin GJ E."/>
        </authorList>
    </citation>
    <scope>NUCLEOTIDE SEQUENCE [LARGE SCALE GENOMIC DNA]</scope>
</reference>
<keyword evidence="1" id="KW-0812">Transmembrane</keyword>
<feature type="transmembrane region" description="Helical" evidence="1">
    <location>
        <begin position="73"/>
        <end position="92"/>
    </location>
</feature>
<keyword evidence="1" id="KW-1133">Transmembrane helix</keyword>
<accession>A0A6V7YBX2</accession>
<proteinExistence type="predicted"/>
<evidence type="ECO:0000313" key="3">
    <source>
        <dbReference type="Proteomes" id="UP000580250"/>
    </source>
</evidence>
<dbReference type="EMBL" id="CAJEWN010003971">
    <property type="protein sequence ID" value="CAD2209016.1"/>
    <property type="molecule type" value="Genomic_DNA"/>
</dbReference>
<sequence length="97" mass="11481">MENGVALQLIGGNWQLFSNLFAIWNLKINSVSNSHNRRTKRAFKRQEEEEERMKKHNELVAEFNQHVDEAYKYVIYCLMVSIIAMCFAVYFITTNFV</sequence>
<organism evidence="2 3">
    <name type="scientific">Meloidogyne enterolobii</name>
    <name type="common">Root-knot nematode worm</name>
    <name type="synonym">Meloidogyne mayaguensis</name>
    <dbReference type="NCBI Taxonomy" id="390850"/>
    <lineage>
        <taxon>Eukaryota</taxon>
        <taxon>Metazoa</taxon>
        <taxon>Ecdysozoa</taxon>
        <taxon>Nematoda</taxon>
        <taxon>Chromadorea</taxon>
        <taxon>Rhabditida</taxon>
        <taxon>Tylenchina</taxon>
        <taxon>Tylenchomorpha</taxon>
        <taxon>Tylenchoidea</taxon>
        <taxon>Meloidogynidae</taxon>
        <taxon>Meloidogyninae</taxon>
        <taxon>Meloidogyne</taxon>
    </lineage>
</organism>
<comment type="caution">
    <text evidence="2">The sequence shown here is derived from an EMBL/GenBank/DDBJ whole genome shotgun (WGS) entry which is preliminary data.</text>
</comment>
<evidence type="ECO:0000256" key="1">
    <source>
        <dbReference type="SAM" id="Phobius"/>
    </source>
</evidence>